<proteinExistence type="predicted"/>
<organism evidence="1 2">
    <name type="scientific">Thermus filiformis</name>
    <dbReference type="NCBI Taxonomy" id="276"/>
    <lineage>
        <taxon>Bacteria</taxon>
        <taxon>Thermotogati</taxon>
        <taxon>Deinococcota</taxon>
        <taxon>Deinococci</taxon>
        <taxon>Thermales</taxon>
        <taxon>Thermaceae</taxon>
        <taxon>Thermus</taxon>
    </lineage>
</organism>
<evidence type="ECO:0000313" key="1">
    <source>
        <dbReference type="EMBL" id="KGQ21976.1"/>
    </source>
</evidence>
<keyword evidence="2" id="KW-1185">Reference proteome</keyword>
<dbReference type="OrthoDB" id="33176at2"/>
<dbReference type="RefSeq" id="WP_038064088.1">
    <property type="nucleotide sequence ID" value="NZ_JPSL02000037.1"/>
</dbReference>
<reference evidence="1 2" key="1">
    <citation type="journal article" date="2015" name="Genome Announc.">
        <title>Draft Genome Sequence of the Thermophile Thermus filiformis ATCC 43280, Producer of Carotenoid-(Di)glucoside-Branched Fatty Acid (Di)esters and Source of Hyperthermostable Enzymes of Biotechnological Interest.</title>
        <authorList>
            <person name="Mandelli F."/>
            <person name="Oliveira Ramires B."/>
            <person name="Couger M.B."/>
            <person name="Paixao D.A."/>
            <person name="Camilo C.M."/>
            <person name="Polikarpov I."/>
            <person name="Prade R."/>
            <person name="Riano-Pachon D.M."/>
            <person name="Squina F.M."/>
        </authorList>
    </citation>
    <scope>NUCLEOTIDE SEQUENCE [LARGE SCALE GENOMIC DNA]</scope>
    <source>
        <strain evidence="1 2">ATCC 43280</strain>
    </source>
</reference>
<dbReference type="AlphaFoldDB" id="A0A0A2WP66"/>
<accession>A0A0A2WP66</accession>
<dbReference type="PATRIC" id="fig|276.5.peg.1207"/>
<protein>
    <submittedName>
        <fullName evidence="1">Uncharacterized protein</fullName>
    </submittedName>
</protein>
<dbReference type="STRING" id="276.THFILI_04015"/>
<name>A0A0A2WP66_THEFI</name>
<dbReference type="EMBL" id="JPSL02000037">
    <property type="protein sequence ID" value="KGQ21976.1"/>
    <property type="molecule type" value="Genomic_DNA"/>
</dbReference>
<gene>
    <name evidence="1" type="ORF">THFILI_04015</name>
</gene>
<comment type="caution">
    <text evidence="1">The sequence shown here is derived from an EMBL/GenBank/DDBJ whole genome shotgun (WGS) entry which is preliminary data.</text>
</comment>
<dbReference type="Proteomes" id="UP000030364">
    <property type="component" value="Unassembled WGS sequence"/>
</dbReference>
<evidence type="ECO:0000313" key="2">
    <source>
        <dbReference type="Proteomes" id="UP000030364"/>
    </source>
</evidence>
<sequence length="111" mass="12947">MGESFQEVRDWLIAHLRPGMQVENWSRAAELGKSRLRVKAFTIASEPSRLGIMVESQGTRGPRLVRWQDLKEVWEKWEPYKAGLVKRKDLFADNVNTTYAIALLHFYEVNQ</sequence>